<dbReference type="GO" id="GO:0005524">
    <property type="term" value="F:ATP binding"/>
    <property type="evidence" value="ECO:0007669"/>
    <property type="project" value="UniProtKB-KW"/>
</dbReference>
<protein>
    <recommendedName>
        <fullName evidence="1">non-specific serine/threonine protein kinase</fullName>
        <ecNumber evidence="1">2.7.11.1</ecNumber>
    </recommendedName>
</protein>
<dbReference type="Gene3D" id="3.30.200.20">
    <property type="entry name" value="Phosphorylase Kinase, domain 1"/>
    <property type="match status" value="1"/>
</dbReference>
<dbReference type="GO" id="GO:0005794">
    <property type="term" value="C:Golgi apparatus"/>
    <property type="evidence" value="ECO:0007669"/>
    <property type="project" value="TreeGrafter"/>
</dbReference>
<dbReference type="EMBL" id="OC316550">
    <property type="protein sequence ID" value="CAD7392446.1"/>
    <property type="molecule type" value="Genomic_DNA"/>
</dbReference>
<proteinExistence type="predicted"/>
<organism evidence="11">
    <name type="scientific">Timema cristinae</name>
    <name type="common">Walking stick</name>
    <dbReference type="NCBI Taxonomy" id="61476"/>
    <lineage>
        <taxon>Eukaryota</taxon>
        <taxon>Metazoa</taxon>
        <taxon>Ecdysozoa</taxon>
        <taxon>Arthropoda</taxon>
        <taxon>Hexapoda</taxon>
        <taxon>Insecta</taxon>
        <taxon>Pterygota</taxon>
        <taxon>Neoptera</taxon>
        <taxon>Polyneoptera</taxon>
        <taxon>Phasmatodea</taxon>
        <taxon>Timematodea</taxon>
        <taxon>Timematoidea</taxon>
        <taxon>Timematidae</taxon>
        <taxon>Timema</taxon>
    </lineage>
</organism>
<evidence type="ECO:0000256" key="6">
    <source>
        <dbReference type="ARBA" id="ARBA00022840"/>
    </source>
</evidence>
<evidence type="ECO:0000256" key="9">
    <source>
        <dbReference type="SAM" id="MobiDB-lite"/>
    </source>
</evidence>
<dbReference type="GO" id="GO:0004674">
    <property type="term" value="F:protein serine/threonine kinase activity"/>
    <property type="evidence" value="ECO:0007669"/>
    <property type="project" value="UniProtKB-KW"/>
</dbReference>
<dbReference type="InterPro" id="IPR052239">
    <property type="entry name" value="Ser/Thr-specific_kinases"/>
</dbReference>
<dbReference type="PROSITE" id="PS00108">
    <property type="entry name" value="PROTEIN_KINASE_ST"/>
    <property type="match status" value="1"/>
</dbReference>
<evidence type="ECO:0000256" key="7">
    <source>
        <dbReference type="ARBA" id="ARBA00047899"/>
    </source>
</evidence>
<dbReference type="PANTHER" id="PTHR45998">
    <property type="entry name" value="SERINE/THREONINE-PROTEIN KINASE 16"/>
    <property type="match status" value="1"/>
</dbReference>
<keyword evidence="6" id="KW-0067">ATP-binding</keyword>
<dbReference type="AlphaFoldDB" id="A0A7R9C9B3"/>
<feature type="region of interest" description="Disordered" evidence="9">
    <location>
        <begin position="1"/>
        <end position="86"/>
    </location>
</feature>
<evidence type="ECO:0000313" key="11">
    <source>
        <dbReference type="EMBL" id="CAD7392446.1"/>
    </source>
</evidence>
<keyword evidence="2" id="KW-0723">Serine/threonine-protein kinase</keyword>
<dbReference type="Gene3D" id="1.10.510.10">
    <property type="entry name" value="Transferase(Phosphotransferase) domain 1"/>
    <property type="match status" value="1"/>
</dbReference>
<dbReference type="InterPro" id="IPR011009">
    <property type="entry name" value="Kinase-like_dom_sf"/>
</dbReference>
<feature type="domain" description="Protein kinase" evidence="10">
    <location>
        <begin position="239"/>
        <end position="606"/>
    </location>
</feature>
<evidence type="ECO:0000256" key="2">
    <source>
        <dbReference type="ARBA" id="ARBA00022527"/>
    </source>
</evidence>
<gene>
    <name evidence="11" type="ORF">TCEB3V08_LOCUS470</name>
</gene>
<keyword evidence="3" id="KW-0808">Transferase</keyword>
<dbReference type="SMART" id="SM00220">
    <property type="entry name" value="S_TKc"/>
    <property type="match status" value="1"/>
</dbReference>
<evidence type="ECO:0000256" key="3">
    <source>
        <dbReference type="ARBA" id="ARBA00022679"/>
    </source>
</evidence>
<accession>A0A7R9C9B3</accession>
<dbReference type="Pfam" id="PF00069">
    <property type="entry name" value="Pkinase"/>
    <property type="match status" value="1"/>
</dbReference>
<evidence type="ECO:0000256" key="1">
    <source>
        <dbReference type="ARBA" id="ARBA00012513"/>
    </source>
</evidence>
<dbReference type="EC" id="2.7.11.1" evidence="1"/>
<feature type="compositionally biased region" description="Basic residues" evidence="9">
    <location>
        <begin position="72"/>
        <end position="85"/>
    </location>
</feature>
<evidence type="ECO:0000256" key="5">
    <source>
        <dbReference type="ARBA" id="ARBA00022777"/>
    </source>
</evidence>
<dbReference type="InterPro" id="IPR000719">
    <property type="entry name" value="Prot_kinase_dom"/>
</dbReference>
<reference evidence="11" key="1">
    <citation type="submission" date="2020-11" db="EMBL/GenBank/DDBJ databases">
        <authorList>
            <person name="Tran Van P."/>
        </authorList>
    </citation>
    <scope>NUCLEOTIDE SEQUENCE</scope>
</reference>
<name>A0A7R9C9B3_TIMCR</name>
<dbReference type="PANTHER" id="PTHR45998:SF2">
    <property type="entry name" value="SERINE_THREONINE-PROTEIN KINASE 16"/>
    <property type="match status" value="1"/>
</dbReference>
<evidence type="ECO:0000259" key="10">
    <source>
        <dbReference type="PROSITE" id="PS50011"/>
    </source>
</evidence>
<comment type="catalytic activity">
    <reaction evidence="7">
        <text>L-threonyl-[protein] + ATP = O-phospho-L-threonyl-[protein] + ADP + H(+)</text>
        <dbReference type="Rhea" id="RHEA:46608"/>
        <dbReference type="Rhea" id="RHEA-COMP:11060"/>
        <dbReference type="Rhea" id="RHEA-COMP:11605"/>
        <dbReference type="ChEBI" id="CHEBI:15378"/>
        <dbReference type="ChEBI" id="CHEBI:30013"/>
        <dbReference type="ChEBI" id="CHEBI:30616"/>
        <dbReference type="ChEBI" id="CHEBI:61977"/>
        <dbReference type="ChEBI" id="CHEBI:456216"/>
        <dbReference type="EC" id="2.7.11.1"/>
    </reaction>
</comment>
<keyword evidence="4" id="KW-0547">Nucleotide-binding</keyword>
<comment type="catalytic activity">
    <reaction evidence="8">
        <text>L-seryl-[protein] + ATP = O-phospho-L-seryl-[protein] + ADP + H(+)</text>
        <dbReference type="Rhea" id="RHEA:17989"/>
        <dbReference type="Rhea" id="RHEA-COMP:9863"/>
        <dbReference type="Rhea" id="RHEA-COMP:11604"/>
        <dbReference type="ChEBI" id="CHEBI:15378"/>
        <dbReference type="ChEBI" id="CHEBI:29999"/>
        <dbReference type="ChEBI" id="CHEBI:30616"/>
        <dbReference type="ChEBI" id="CHEBI:83421"/>
        <dbReference type="ChEBI" id="CHEBI:456216"/>
        <dbReference type="EC" id="2.7.11.1"/>
    </reaction>
</comment>
<evidence type="ECO:0000256" key="8">
    <source>
        <dbReference type="ARBA" id="ARBA00048679"/>
    </source>
</evidence>
<dbReference type="InterPro" id="IPR008271">
    <property type="entry name" value="Ser/Thr_kinase_AS"/>
</dbReference>
<keyword evidence="5" id="KW-0418">Kinase</keyword>
<sequence length="613" mass="70656">MDGEDSPPGIESSRLDEFLPTPKRKRKTTRVIRPTMNSRGIELKRNLFQPKESQASKPKKKPTTKQPLSNKPKTKQQQPRKKKTQKTTDAESWYCSVCEEDEVKDMRLCVIHTGTLAGDGSICFCNGDSLFLVKCLDYLQVKRHQVFQTLMGYLPAKFRLPRFSWHQYLLGWTEELLVGNGSGVEPRLSLRFALLEKWFTYRDRARFETQLDLGHDSLDAAQEIAQKYYKHKNNVWNSVLIDDLLIYRGFSTVSLVEDAHTHKYYAVKKIICHGKEDQNIALKEVEFYNLLKHPNIIECIDSTLTGQPDPQSNFTSEVLVILPYYQLKKDTLKDVSKLFITILLTRFPELWTYTNVHCFHKPGKDPKLLKHHINPSAHLTIWNYSISSLTDSYTEVSQEPLVRSAILNLYKGTLYNELDYRSQTKNHLEPQNILNMFLQICEGVKAFHEATPEPLAHRDLKTSNIVIADDRTPIIMDLGSVASARIKICGSVEAQTLQDIASERCSMPYRAPELFNVESYCMIDERTDIWSLGCILYAMCYFKSPFDSVYECGDSVALAVISGNVKFPENSPYDQEMHNLIMYMLKVNPMERPYIYSVIEKTHDVMLKLQTQV</sequence>
<dbReference type="PROSITE" id="PS50011">
    <property type="entry name" value="PROTEIN_KINASE_DOM"/>
    <property type="match status" value="1"/>
</dbReference>
<evidence type="ECO:0000256" key="4">
    <source>
        <dbReference type="ARBA" id="ARBA00022741"/>
    </source>
</evidence>
<dbReference type="SUPFAM" id="SSF56112">
    <property type="entry name" value="Protein kinase-like (PK-like)"/>
    <property type="match status" value="1"/>
</dbReference>